<gene>
    <name evidence="3" type="ORF">GCM10022393_41410</name>
</gene>
<dbReference type="InterPro" id="IPR036291">
    <property type="entry name" value="NAD(P)-bd_dom_sf"/>
</dbReference>
<comment type="caution">
    <text evidence="3">The sequence shown here is derived from an EMBL/GenBank/DDBJ whole genome shotgun (WGS) entry which is preliminary data.</text>
</comment>
<evidence type="ECO:0000256" key="1">
    <source>
        <dbReference type="ARBA" id="ARBA00007637"/>
    </source>
</evidence>
<evidence type="ECO:0000313" key="3">
    <source>
        <dbReference type="EMBL" id="GAA3522540.1"/>
    </source>
</evidence>
<sequence>MNNFNDFFLKKKVVVTGASGFIGSHLVKELNQQGAQVYAFVRNQSDLWRLPSTDSTIHVIKIDLLDSKHVQEVMRSIQPNYIFHFAIPPHSFLKSEQDLQRQIHHSTQHLINLFTAVKDQNIPLESFIHACSGAVYHWEPNHFIFNESTSLHPTTLRGRLKLSQRNICLDLGKSNNIQVKIARIFRAYGPWEIHSKLIIKALEATTTGIPIPLGHQKFKRDYIFINDLIEGILKLAATNVSDGIEMNFGSSAQYSASEIITLLEKQLGREVPKQLNAYPKNLYDQGDFIADCSLAKQQLNWEPTTSIEQGLMKTIQWYQAFTP</sequence>
<keyword evidence="4" id="KW-1185">Reference proteome</keyword>
<feature type="domain" description="NAD-dependent epimerase/dehydratase" evidence="2">
    <location>
        <begin position="13"/>
        <end position="241"/>
    </location>
</feature>
<evidence type="ECO:0000313" key="4">
    <source>
        <dbReference type="Proteomes" id="UP001500459"/>
    </source>
</evidence>
<evidence type="ECO:0000259" key="2">
    <source>
        <dbReference type="Pfam" id="PF01370"/>
    </source>
</evidence>
<organism evidence="3 4">
    <name type="scientific">Aquimarina addita</name>
    <dbReference type="NCBI Taxonomy" id="870485"/>
    <lineage>
        <taxon>Bacteria</taxon>
        <taxon>Pseudomonadati</taxon>
        <taxon>Bacteroidota</taxon>
        <taxon>Flavobacteriia</taxon>
        <taxon>Flavobacteriales</taxon>
        <taxon>Flavobacteriaceae</taxon>
        <taxon>Aquimarina</taxon>
    </lineage>
</organism>
<comment type="similarity">
    <text evidence="1">Belongs to the NAD(P)-dependent epimerase/dehydratase family.</text>
</comment>
<proteinExistence type="inferred from homology"/>
<reference evidence="4" key="1">
    <citation type="journal article" date="2019" name="Int. J. Syst. Evol. Microbiol.">
        <title>The Global Catalogue of Microorganisms (GCM) 10K type strain sequencing project: providing services to taxonomists for standard genome sequencing and annotation.</title>
        <authorList>
            <consortium name="The Broad Institute Genomics Platform"/>
            <consortium name="The Broad Institute Genome Sequencing Center for Infectious Disease"/>
            <person name="Wu L."/>
            <person name="Ma J."/>
        </authorList>
    </citation>
    <scope>NUCLEOTIDE SEQUENCE [LARGE SCALE GENOMIC DNA]</scope>
    <source>
        <strain evidence="4">JCM 17106</strain>
    </source>
</reference>
<name>A0ABP6UU19_9FLAO</name>
<dbReference type="PANTHER" id="PTHR43000">
    <property type="entry name" value="DTDP-D-GLUCOSE 4,6-DEHYDRATASE-RELATED"/>
    <property type="match status" value="1"/>
</dbReference>
<accession>A0ABP6UU19</accession>
<dbReference type="RefSeq" id="WP_344930763.1">
    <property type="nucleotide sequence ID" value="NZ_BAABCW010000030.1"/>
</dbReference>
<dbReference type="EMBL" id="BAABCW010000030">
    <property type="protein sequence ID" value="GAA3522540.1"/>
    <property type="molecule type" value="Genomic_DNA"/>
</dbReference>
<dbReference type="Pfam" id="PF01370">
    <property type="entry name" value="Epimerase"/>
    <property type="match status" value="1"/>
</dbReference>
<dbReference type="Gene3D" id="3.40.50.720">
    <property type="entry name" value="NAD(P)-binding Rossmann-like Domain"/>
    <property type="match status" value="1"/>
</dbReference>
<dbReference type="InterPro" id="IPR001509">
    <property type="entry name" value="Epimerase_deHydtase"/>
</dbReference>
<dbReference type="SUPFAM" id="SSF51735">
    <property type="entry name" value="NAD(P)-binding Rossmann-fold domains"/>
    <property type="match status" value="1"/>
</dbReference>
<dbReference type="Proteomes" id="UP001500459">
    <property type="component" value="Unassembled WGS sequence"/>
</dbReference>
<protein>
    <submittedName>
        <fullName evidence="3">NAD(P)-dependent oxidoreductase</fullName>
    </submittedName>
</protein>